<proteinExistence type="inferred from homology"/>
<dbReference type="FunFam" id="1.20.5.370:FF:000008">
    <property type="entry name" value="Myosin heavy chain"/>
    <property type="match status" value="1"/>
</dbReference>
<feature type="compositionally biased region" description="Basic and acidic residues" evidence="14">
    <location>
        <begin position="1823"/>
        <end position="1834"/>
    </location>
</feature>
<dbReference type="InterPro" id="IPR008989">
    <property type="entry name" value="Myosin_S1_N"/>
</dbReference>
<dbReference type="Pfam" id="PF00063">
    <property type="entry name" value="Myosin_head"/>
    <property type="match status" value="1"/>
</dbReference>
<dbReference type="FunFam" id="1.20.5.370:FF:000001">
    <property type="entry name" value="Myosin heavy chain"/>
    <property type="match status" value="1"/>
</dbReference>
<dbReference type="PANTHER" id="PTHR45615">
    <property type="entry name" value="MYOSIN HEAVY CHAIN, NON-MUSCLE"/>
    <property type="match status" value="1"/>
</dbReference>
<dbReference type="FunFam" id="1.20.5.340:FF:000004">
    <property type="entry name" value="Myosin heavy chain"/>
    <property type="match status" value="1"/>
</dbReference>
<dbReference type="PANTHER" id="PTHR45615:SF44">
    <property type="entry name" value="MYOSIN HEAVY CHAIN 4-RELATED"/>
    <property type="match status" value="1"/>
</dbReference>
<dbReference type="InterPro" id="IPR001609">
    <property type="entry name" value="Myosin_head_motor_dom-like"/>
</dbReference>
<dbReference type="PROSITE" id="PS50096">
    <property type="entry name" value="IQ"/>
    <property type="match status" value="1"/>
</dbReference>
<evidence type="ECO:0000313" key="18">
    <source>
        <dbReference type="Proteomes" id="UP001108240"/>
    </source>
</evidence>
<dbReference type="Gene3D" id="1.20.5.340">
    <property type="match status" value="5"/>
</dbReference>
<dbReference type="Proteomes" id="UP001108240">
    <property type="component" value="Unplaced"/>
</dbReference>
<keyword evidence="10 13" id="KW-0505">Motor protein</keyword>
<dbReference type="GO" id="GO:0000146">
    <property type="term" value="F:microfilament motor activity"/>
    <property type="evidence" value="ECO:0007669"/>
    <property type="project" value="TreeGrafter"/>
</dbReference>
<dbReference type="FunFam" id="1.10.10.820:FF:000001">
    <property type="entry name" value="Myosin heavy chain"/>
    <property type="match status" value="1"/>
</dbReference>
<dbReference type="FunFam" id="1.20.5.4820:FF:000001">
    <property type="entry name" value="Myosin heavy chain"/>
    <property type="match status" value="1"/>
</dbReference>
<keyword evidence="3" id="KW-0787">Thick filament</keyword>
<dbReference type="SUPFAM" id="SSF57997">
    <property type="entry name" value="Tropomyosin"/>
    <property type="match status" value="1"/>
</dbReference>
<name>A0A9J8DAB5_CYPCA</name>
<evidence type="ECO:0008006" key="19">
    <source>
        <dbReference type="Google" id="ProtNLM"/>
    </source>
</evidence>
<evidence type="ECO:0000256" key="9">
    <source>
        <dbReference type="ARBA" id="ARBA00023123"/>
    </source>
</evidence>
<reference evidence="17" key="1">
    <citation type="submission" date="2025-08" db="UniProtKB">
        <authorList>
            <consortium name="Ensembl"/>
        </authorList>
    </citation>
    <scope>IDENTIFICATION</scope>
</reference>
<dbReference type="FunFam" id="1.20.58.530:FF:000001">
    <property type="entry name" value="Myosin heavy chain"/>
    <property type="match status" value="1"/>
</dbReference>
<dbReference type="GeneTree" id="ENSGT00940000162888"/>
<evidence type="ECO:0000256" key="7">
    <source>
        <dbReference type="ARBA" id="ARBA00022840"/>
    </source>
</evidence>
<keyword evidence="9 13" id="KW-0518">Myosin</keyword>
<dbReference type="SMART" id="SM00242">
    <property type="entry name" value="MYSc"/>
    <property type="match status" value="1"/>
</dbReference>
<dbReference type="FunFam" id="3.40.850.10:FF:000024">
    <property type="entry name" value="Myosin heavy chain, isoform J"/>
    <property type="match status" value="1"/>
</dbReference>
<dbReference type="InterPro" id="IPR004009">
    <property type="entry name" value="SH3_Myosin"/>
</dbReference>
<evidence type="ECO:0000256" key="1">
    <source>
        <dbReference type="ARBA" id="ARBA00004657"/>
    </source>
</evidence>
<feature type="binding site" evidence="13">
    <location>
        <begin position="178"/>
        <end position="185"/>
    </location>
    <ligand>
        <name>ATP</name>
        <dbReference type="ChEBI" id="CHEBI:30616"/>
    </ligand>
</feature>
<sequence length="1834" mass="209910">MGDGEMECFGPAAIYLRKPERERLESQTIPFDAKTAFFVTDAAEMYLKSTLISIEAGKATVKTHCGKTVTVKEDEIFPMNPPKFDKMEDMAMLTHLNEPSVLFNLKERYAAWMIYTYSGLFCATVNPYKWLPVYDAVVVAGYRGKKRVEAPPHIFSISDNAYQFMLTDRENQSVLITGESGAGKTVNTKRVIQYFATIAMAGPKKTEAVPGKMQGSLEDQIIAANPLLEAYGNAKTIRNDNSSRFGKFIRIHFSGTGKLAKADIETYLLEKSRVTFQLSAERSYHIFYQLMTGHKPELLEALLITTNPYDYPMISQGEITVKSIDDVEEFIATDTAIDILGFTADEKISIYKLTGAVMHHGSMKFKQKQREEQAEPDGNEAADKIAYLMGINSADMLKALCYPRVKVGNEMVTKGQTVPQVNNAVSALCKSVYEKMFLWMVVRINEMLNTTNPREYYIGVLDIAGFEIFDFNSLEQLCINFTNEKLQQFFNHTMFVLEQEEYKKEGIEWAFIDFGMDLAACIELIEKPMGIFSILEEECMFPKATDTSFKNKLHDQHLGKSAAFQKPKPAKGKAEAHFSLVHYAGTVDYNINGWLEKNKDPLNDSVVQLYQKSALKVLALLYVAVPEAEGAGKKGGKKKGGSFQTVSAVFRENLGKLMTNLRSTHPHFVRCLIPNESKTPGLMENFLVIHQLRCNGVLEGIRICTKGFPSRIHYGDFKQRYKVLNASVIPEGQFIDNKKATEKLLGSIDVDHTQYKFGHTKVFFKAGLLGTLEEMRDEKLANLVTMTQALARGYVMRKEFVKMMERREAIYSIQYNIRSFMNVKHWPWMKVYFKIKPLLKTAESEKEMASMKENFEKMKEDLTKALAKKKELEEKMVSLVQEKNDLLLQVTSESENLSDAEERCEGLIKSKIQLEGKLKETTERLEDEEEINAELTAKKRKLEDECSELKKDIDDLELTLAKVEKEKHATENKVKNLTEEMASQDESIAKLTKEKKALQEAHQQTLDDLQAEEDKVNTLTKAKTKLEQQVDDLEGSLEQEKKLRMDLERVKRKLEGDLKLAQESIMDLENEKQQSDEKIKKKDFEISQFLSKIEDEQSLGAQLQKKIKELQRIKQKLEKEKSEYKMEIDDLSSNMEAVAKAKGNLEKMCRTLEDQLSEIKAKSDENSRQLNDMNAQRARLQTENGEFSRQLEEKEALVSQLTRGKQAFTQQIEDLKRHVEEEVKAKNALAHAVQSARHDCDLLREQYEEEQEAKAELQRGMSKANSEVAQWRAKYETDAIQRTEELEESKKKLAQRLQDAEESIEAVNSKCASLEKTKQRLQSEVEDLMIDGERANALAANLDKKQRNFDKVLADWKQKYEESQAELEAAQKEARSLSTELFKMKNSYEEALDHLETLKRENKNLQQEISDLSEQLGETGKSIHEIEKAKKTVESEKAEIQTALEEAEGTLEHEESKILRVQLELNQVKSEIDRKLAEKDEEMEQIKRNSQRVLDSMQSTLDSEVRSRNDALRVKKKMEGDLNEMEVQLSHANRQAAEAQKQLRNVQGQLKDAQLHLDEAVRGQEDMKEQVAMVERRNSLMQAEIEELRAALEQTERGRKVAEQELVDASERVGLLHSQNTSLINTKKKLETDLLQVQGEVDDAVQEARNAEEKAKKAITDAAMMAEELKKEQDTSAHLERMKKNMELTVKDLQHRLDEAESLAMKGGKKQLQKLESRVHELEAEVEAEQRRGADAVKGVRKYERRVKELTYQTEEDKKNVTRLQDLVDKLQLKVKAYKRQAEEAEEQANTHLSRYRKVQHELEESHERADIAESQVNKLRAKSREAGKTKVEE</sequence>
<dbReference type="FunFam" id="1.20.5.340:FF:000003">
    <property type="entry name" value="Myosin heavy chain"/>
    <property type="match status" value="1"/>
</dbReference>
<evidence type="ECO:0000256" key="4">
    <source>
        <dbReference type="ARBA" id="ARBA00022481"/>
    </source>
</evidence>
<evidence type="ECO:0000256" key="13">
    <source>
        <dbReference type="PROSITE-ProRule" id="PRU00782"/>
    </source>
</evidence>
<dbReference type="SUPFAM" id="SSF52540">
    <property type="entry name" value="P-loop containing nucleoside triphosphate hydrolases"/>
    <property type="match status" value="1"/>
</dbReference>
<reference evidence="17" key="2">
    <citation type="submission" date="2025-09" db="UniProtKB">
        <authorList>
            <consortium name="Ensembl"/>
        </authorList>
    </citation>
    <scope>IDENTIFICATION</scope>
</reference>
<dbReference type="FunFam" id="1.20.5.370:FF:000003">
    <property type="entry name" value="Myosin heavy chain"/>
    <property type="match status" value="1"/>
</dbReference>
<dbReference type="Pfam" id="PF02736">
    <property type="entry name" value="Myosin_N"/>
    <property type="match status" value="1"/>
</dbReference>
<evidence type="ECO:0000256" key="10">
    <source>
        <dbReference type="ARBA" id="ARBA00023175"/>
    </source>
</evidence>
<dbReference type="FunFam" id="1.20.5.340:FF:000002">
    <property type="entry name" value="Myosin heavy chain"/>
    <property type="match status" value="1"/>
</dbReference>
<evidence type="ECO:0000256" key="5">
    <source>
        <dbReference type="ARBA" id="ARBA00022490"/>
    </source>
</evidence>
<dbReference type="SUPFAM" id="SSF90257">
    <property type="entry name" value="Myosin rod fragments"/>
    <property type="match status" value="4"/>
</dbReference>
<dbReference type="FunFam" id="1.20.5.370:FF:000007">
    <property type="entry name" value="Myosin heavy chain"/>
    <property type="match status" value="1"/>
</dbReference>
<dbReference type="Pfam" id="PF01576">
    <property type="entry name" value="Myosin_tail_1"/>
    <property type="match status" value="1"/>
</dbReference>
<dbReference type="PROSITE" id="PS51844">
    <property type="entry name" value="SH3_LIKE"/>
    <property type="match status" value="1"/>
</dbReference>
<organism evidence="17 18">
    <name type="scientific">Cyprinus carpio carpio</name>
    <dbReference type="NCBI Taxonomy" id="630221"/>
    <lineage>
        <taxon>Eukaryota</taxon>
        <taxon>Metazoa</taxon>
        <taxon>Chordata</taxon>
        <taxon>Craniata</taxon>
        <taxon>Vertebrata</taxon>
        <taxon>Euteleostomi</taxon>
        <taxon>Actinopterygii</taxon>
        <taxon>Neopterygii</taxon>
        <taxon>Teleostei</taxon>
        <taxon>Ostariophysi</taxon>
        <taxon>Cypriniformes</taxon>
        <taxon>Cyprinidae</taxon>
        <taxon>Cyprininae</taxon>
        <taxon>Cyprinus</taxon>
    </lineage>
</organism>
<dbReference type="Gene3D" id="2.30.30.360">
    <property type="entry name" value="Myosin S1 fragment, N-terminal"/>
    <property type="match status" value="1"/>
</dbReference>
<protein>
    <recommendedName>
        <fullName evidence="19">Myosin heavy chain, fast skeletal muscle-like</fullName>
    </recommendedName>
</protein>
<feature type="region of interest" description="Disordered" evidence="14">
    <location>
        <begin position="1488"/>
        <end position="1507"/>
    </location>
</feature>
<dbReference type="GO" id="GO:0048731">
    <property type="term" value="P:system development"/>
    <property type="evidence" value="ECO:0007669"/>
    <property type="project" value="UniProtKB-ARBA"/>
</dbReference>
<keyword evidence="18" id="KW-1185">Reference proteome</keyword>
<evidence type="ECO:0000256" key="8">
    <source>
        <dbReference type="ARBA" id="ARBA00023054"/>
    </source>
</evidence>
<keyword evidence="4" id="KW-0488">Methylation</keyword>
<dbReference type="FunFam" id="1.20.5.370:FF:000002">
    <property type="entry name" value="Myosin heavy chain"/>
    <property type="match status" value="1"/>
</dbReference>
<dbReference type="FunFam" id="2.30.30.360:FF:000001">
    <property type="entry name" value="Myosin heavy chain"/>
    <property type="match status" value="1"/>
</dbReference>
<evidence type="ECO:0000256" key="11">
    <source>
        <dbReference type="ARBA" id="ARBA00023179"/>
    </source>
</evidence>
<dbReference type="GO" id="GO:0016460">
    <property type="term" value="C:myosin II complex"/>
    <property type="evidence" value="ECO:0007669"/>
    <property type="project" value="TreeGrafter"/>
</dbReference>
<evidence type="ECO:0000256" key="12">
    <source>
        <dbReference type="ARBA" id="ARBA00023203"/>
    </source>
</evidence>
<dbReference type="GO" id="GO:0051015">
    <property type="term" value="F:actin filament binding"/>
    <property type="evidence" value="ECO:0007669"/>
    <property type="project" value="InterPro"/>
</dbReference>
<feature type="compositionally biased region" description="Polar residues" evidence="14">
    <location>
        <begin position="1491"/>
        <end position="1502"/>
    </location>
</feature>
<feature type="region of interest" description="Actin-binding" evidence="13">
    <location>
        <begin position="654"/>
        <end position="676"/>
    </location>
</feature>
<dbReference type="Gene3D" id="1.20.5.370">
    <property type="match status" value="4"/>
</dbReference>
<comment type="subcellular location">
    <subcellularLocation>
        <location evidence="1">Cytoplasm</location>
        <location evidence="1">Myofibril</location>
    </subcellularLocation>
</comment>
<feature type="compositionally biased region" description="Basic and acidic residues" evidence="14">
    <location>
        <begin position="1799"/>
        <end position="1812"/>
    </location>
</feature>
<comment type="similarity">
    <text evidence="2 13">Belongs to the TRAFAC class myosin-kinesin ATPase superfamily. Myosin family.</text>
</comment>
<dbReference type="FunFam" id="1.20.120.720:FF:000001">
    <property type="entry name" value="Myosin heavy chain, muscle"/>
    <property type="match status" value="1"/>
</dbReference>
<dbReference type="InterPro" id="IPR014751">
    <property type="entry name" value="XRCC4-like_C"/>
</dbReference>
<feature type="domain" description="Myosin N-terminal SH3-like" evidence="16">
    <location>
        <begin position="32"/>
        <end position="81"/>
    </location>
</feature>
<keyword evidence="12 13" id="KW-0009">Actin-binding</keyword>
<keyword evidence="7 13" id="KW-0067">ATP-binding</keyword>
<evidence type="ECO:0000259" key="15">
    <source>
        <dbReference type="PROSITE" id="PS51456"/>
    </source>
</evidence>
<keyword evidence="6 13" id="KW-0547">Nucleotide-binding</keyword>
<evidence type="ECO:0000256" key="14">
    <source>
        <dbReference type="SAM" id="MobiDB-lite"/>
    </source>
</evidence>
<keyword evidence="5" id="KW-0963">Cytoplasm</keyword>
<dbReference type="InterPro" id="IPR027417">
    <property type="entry name" value="P-loop_NTPase"/>
</dbReference>
<dbReference type="GO" id="GO:0030016">
    <property type="term" value="C:myofibril"/>
    <property type="evidence" value="ECO:0007669"/>
    <property type="project" value="UniProtKB-SubCell"/>
</dbReference>
<dbReference type="PRINTS" id="PR00193">
    <property type="entry name" value="MYOSINHEAVY"/>
</dbReference>
<dbReference type="Gene3D" id="1.10.10.820">
    <property type="match status" value="1"/>
</dbReference>
<evidence type="ECO:0000256" key="2">
    <source>
        <dbReference type="ARBA" id="ARBA00008314"/>
    </source>
</evidence>
<keyword evidence="11" id="KW-0514">Muscle protein</keyword>
<feature type="domain" description="Myosin motor" evidence="15">
    <location>
        <begin position="85"/>
        <end position="777"/>
    </location>
</feature>
<evidence type="ECO:0000259" key="16">
    <source>
        <dbReference type="PROSITE" id="PS51844"/>
    </source>
</evidence>
<keyword evidence="8" id="KW-0175">Coiled coil</keyword>
<evidence type="ECO:0000256" key="6">
    <source>
        <dbReference type="ARBA" id="ARBA00022741"/>
    </source>
</evidence>
<dbReference type="Gene3D" id="6.10.250.2420">
    <property type="match status" value="1"/>
</dbReference>
<dbReference type="FunFam" id="1.20.5.340:FF:000013">
    <property type="entry name" value="Myosin heavy chain"/>
    <property type="match status" value="1"/>
</dbReference>
<dbReference type="CDD" id="cd01377">
    <property type="entry name" value="MYSc_class_II"/>
    <property type="match status" value="1"/>
</dbReference>
<dbReference type="GO" id="GO:0032982">
    <property type="term" value="C:myosin filament"/>
    <property type="evidence" value="ECO:0007669"/>
    <property type="project" value="UniProtKB-KW"/>
</dbReference>
<dbReference type="Gene3D" id="3.40.850.10">
    <property type="entry name" value="Kinesin motor domain"/>
    <property type="match status" value="1"/>
</dbReference>
<evidence type="ECO:0000313" key="17">
    <source>
        <dbReference type="Ensembl" id="ENSCCRP00000178673.1"/>
    </source>
</evidence>
<dbReference type="Gene3D" id="1.20.5.4820">
    <property type="match status" value="1"/>
</dbReference>
<dbReference type="PROSITE" id="PS51456">
    <property type="entry name" value="MYOSIN_MOTOR"/>
    <property type="match status" value="1"/>
</dbReference>
<accession>A0A9J8DAB5</accession>
<dbReference type="Gene3D" id="1.20.120.720">
    <property type="entry name" value="Myosin VI head, motor domain, U50 subdomain"/>
    <property type="match status" value="1"/>
</dbReference>
<dbReference type="Gene3D" id="1.20.58.530">
    <property type="match status" value="1"/>
</dbReference>
<dbReference type="GO" id="GO:0005524">
    <property type="term" value="F:ATP binding"/>
    <property type="evidence" value="ECO:0007669"/>
    <property type="project" value="UniProtKB-UniRule"/>
</dbReference>
<evidence type="ECO:0000256" key="3">
    <source>
        <dbReference type="ARBA" id="ARBA00022433"/>
    </source>
</evidence>
<feature type="region of interest" description="Disordered" evidence="14">
    <location>
        <begin position="1780"/>
        <end position="1834"/>
    </location>
</feature>
<dbReference type="InterPro" id="IPR036961">
    <property type="entry name" value="Kinesin_motor_dom_sf"/>
</dbReference>
<dbReference type="InterPro" id="IPR002928">
    <property type="entry name" value="Myosin_tail"/>
</dbReference>
<dbReference type="Ensembl" id="ENSCCRT00000150276.1">
    <property type="protein sequence ID" value="ENSCCRP00000178673.1"/>
    <property type="gene ID" value="ENSCCRG00000053384.1"/>
</dbReference>